<keyword evidence="4" id="KW-0812">Transmembrane</keyword>
<dbReference type="GO" id="GO:0030001">
    <property type="term" value="P:metal ion transport"/>
    <property type="evidence" value="ECO:0007669"/>
    <property type="project" value="UniProtKB-ARBA"/>
</dbReference>
<dbReference type="Pfam" id="PF02386">
    <property type="entry name" value="TrkH"/>
    <property type="match status" value="2"/>
</dbReference>
<dbReference type="Proteomes" id="UP000055047">
    <property type="component" value="Unassembled WGS sequence"/>
</dbReference>
<comment type="subcellular location">
    <subcellularLocation>
        <location evidence="1">Cell membrane</location>
        <topology evidence="1">Multi-pass membrane protein</topology>
    </subcellularLocation>
</comment>
<evidence type="ECO:0000256" key="4">
    <source>
        <dbReference type="ARBA" id="ARBA00022692"/>
    </source>
</evidence>
<keyword evidence="6" id="KW-0406">Ion transport</keyword>
<reference evidence="8 9" key="1">
    <citation type="submission" date="2014-09" db="EMBL/GenBank/DDBJ databases">
        <authorList>
            <person name="Loux Valentin"/>
            <person name="Dugat Thibaut"/>
        </authorList>
    </citation>
    <scope>NUCLEOTIDE SEQUENCE [LARGE SCALE GENOMIC DNA]</scope>
    <source>
        <strain evidence="8 9">BOV-10_179</strain>
    </source>
</reference>
<dbReference type="PANTHER" id="PTHR32024:SF3">
    <property type="entry name" value="TRK SYSTEM POTASSIUM UPTAKE PROTEIN"/>
    <property type="match status" value="1"/>
</dbReference>
<dbReference type="RefSeq" id="WP_230952766.1">
    <property type="nucleotide sequence ID" value="NZ_CCXQ01000118.1"/>
</dbReference>
<protein>
    <submittedName>
        <fullName evidence="8">Potassium uptake protein</fullName>
    </submittedName>
</protein>
<keyword evidence="5" id="KW-1133">Transmembrane helix</keyword>
<keyword evidence="7" id="KW-0472">Membrane</keyword>
<accession>A0A098EGJ3</accession>
<evidence type="ECO:0000256" key="7">
    <source>
        <dbReference type="ARBA" id="ARBA00023136"/>
    </source>
</evidence>
<keyword evidence="3" id="KW-1003">Cell membrane</keyword>
<dbReference type="GO" id="GO:0008324">
    <property type="term" value="F:monoatomic cation transmembrane transporter activity"/>
    <property type="evidence" value="ECO:0007669"/>
    <property type="project" value="InterPro"/>
</dbReference>
<dbReference type="GO" id="GO:0005886">
    <property type="term" value="C:plasma membrane"/>
    <property type="evidence" value="ECO:0007669"/>
    <property type="project" value="UniProtKB-SubCell"/>
</dbReference>
<dbReference type="AlphaFoldDB" id="A0A098EGJ3"/>
<keyword evidence="2" id="KW-0813">Transport</keyword>
<evidence type="ECO:0000256" key="6">
    <source>
        <dbReference type="ARBA" id="ARBA00023065"/>
    </source>
</evidence>
<organism evidence="8 9">
    <name type="scientific">Anaplasma phagocytophilum</name>
    <name type="common">Ehrlichia phagocytophila</name>
    <dbReference type="NCBI Taxonomy" id="948"/>
    <lineage>
        <taxon>Bacteria</taxon>
        <taxon>Pseudomonadati</taxon>
        <taxon>Pseudomonadota</taxon>
        <taxon>Alphaproteobacteria</taxon>
        <taxon>Rickettsiales</taxon>
        <taxon>Anaplasmataceae</taxon>
        <taxon>Anaplasma</taxon>
        <taxon>phagocytophilum group</taxon>
    </lineage>
</organism>
<dbReference type="PANTHER" id="PTHR32024">
    <property type="entry name" value="TRK SYSTEM POTASSIUM UPTAKE PROTEIN TRKG-RELATED"/>
    <property type="match status" value="1"/>
</dbReference>
<sequence>MKVRKSGLCVGSVAFITGMFTALMAAFLLIPMTVSFLAGSTDWVGFAGAFAIASSAGVLCILNGKRPRSIRGTEAVYLACSVWIALTLVAAVPFVLADTTKLSYVGAVFEAMSGLTTTGATVMSNLSQKSHGVLLWRAMLNAMGGLGVITIGIFLLPNLKMAGLREIYNTEALGRECKSGVVRTVLYVTAIYILLMILCYASYKIVGMSMFDAICHAMTTVSTGGFSNYDDSLKHFDNVKIEIVAIVFMLLSSCPFVAYIHIVFERRFKNSQFLLYIGILTVSVLLSTVQFQSYANTDGYWSAFRFTVFTVVSLSTSTGYSIGDFSGCSFMVILVTMLTLCGGCAGSTNSGLKVLRLQILAISAYDNIRNILLRGCSETKNIHIPDNVRNEAGYILFLYLFVFILACLCTSWMGYDLTTAITAVSSTLSNTGIGVGAVVGPEGDFSVLTEGTKLLLTALMLLGRLEIVPVIVLLSTMLRIGIHRVKSMQAACEKT</sequence>
<name>A0A098EGJ3_ANAPH</name>
<proteinExistence type="predicted"/>
<dbReference type="EMBL" id="CCXQ01000118">
    <property type="protein sequence ID" value="CEG20902.1"/>
    <property type="molecule type" value="Genomic_DNA"/>
</dbReference>
<evidence type="ECO:0000256" key="5">
    <source>
        <dbReference type="ARBA" id="ARBA00022989"/>
    </source>
</evidence>
<evidence type="ECO:0000313" key="8">
    <source>
        <dbReference type="EMBL" id="CEG20902.1"/>
    </source>
</evidence>
<evidence type="ECO:0000313" key="9">
    <source>
        <dbReference type="Proteomes" id="UP000055047"/>
    </source>
</evidence>
<evidence type="ECO:0000256" key="3">
    <source>
        <dbReference type="ARBA" id="ARBA00022475"/>
    </source>
</evidence>
<evidence type="ECO:0000256" key="2">
    <source>
        <dbReference type="ARBA" id="ARBA00022448"/>
    </source>
</evidence>
<dbReference type="InterPro" id="IPR003445">
    <property type="entry name" value="Cat_transpt"/>
</dbReference>
<evidence type="ECO:0000256" key="1">
    <source>
        <dbReference type="ARBA" id="ARBA00004651"/>
    </source>
</evidence>
<gene>
    <name evidence="8" type="primary">trkH</name>
    <name evidence="8" type="ORF">ANAPHAGO_00966</name>
</gene>